<dbReference type="AlphaFoldDB" id="K0ESY0"/>
<reference evidence="2 3" key="1">
    <citation type="journal article" date="2012" name="J. Bacteriol.">
        <title>Complete genome sequence of Nocardia brasiliensis HUJEG-1.</title>
        <authorList>
            <person name="Vera-Cabrera L."/>
            <person name="Ortiz-Lopez R."/>
            <person name="Elizondo-Gonzalez R."/>
            <person name="Perez-Maya A.A."/>
            <person name="Ocampo-Candiani J."/>
        </authorList>
    </citation>
    <scope>NUCLEOTIDE SEQUENCE [LARGE SCALE GENOMIC DNA]</scope>
    <source>
        <strain evidence="3">ATCC 700358</strain>
    </source>
</reference>
<dbReference type="HOGENOM" id="CLU_1459877_0_0_11"/>
<accession>K0ESY0</accession>
<evidence type="ECO:0000256" key="1">
    <source>
        <dbReference type="SAM" id="SignalP"/>
    </source>
</evidence>
<sequence length="185" mass="19738">MTRRAALAAAVIVSTLLLPACGPDTNDAEPAPSAHSMRELCAYPQAFLTQWYKVTAFDVTVKPATRKDGNVERFGGCLYQNADTTPANIDVLPTRYVGGVSLGFDDGRNVLGSADGRSDRPRTVQGVPVTATLAPKTADGAQYLTLSAVLDGWRGELEIYVKDENAPQIDGAAQLVVEMIQDLRG</sequence>
<protein>
    <recommendedName>
        <fullName evidence="4">Lipoprotein</fullName>
    </recommendedName>
</protein>
<keyword evidence="3" id="KW-1185">Reference proteome</keyword>
<keyword evidence="1" id="KW-0732">Signal</keyword>
<dbReference type="STRING" id="1133849.O3I_024735"/>
<dbReference type="Proteomes" id="UP000006304">
    <property type="component" value="Chromosome"/>
</dbReference>
<organism evidence="2 3">
    <name type="scientific">Nocardia brasiliensis (strain ATCC 700358 / HUJEG-1)</name>
    <dbReference type="NCBI Taxonomy" id="1133849"/>
    <lineage>
        <taxon>Bacteria</taxon>
        <taxon>Bacillati</taxon>
        <taxon>Actinomycetota</taxon>
        <taxon>Actinomycetes</taxon>
        <taxon>Mycobacteriales</taxon>
        <taxon>Nocardiaceae</taxon>
        <taxon>Nocardia</taxon>
    </lineage>
</organism>
<dbReference type="KEGG" id="nbr:O3I_024735"/>
<proteinExistence type="predicted"/>
<dbReference type="EMBL" id="CP003876">
    <property type="protein sequence ID" value="AFU02898.1"/>
    <property type="molecule type" value="Genomic_DNA"/>
</dbReference>
<feature type="signal peptide" evidence="1">
    <location>
        <begin position="1"/>
        <end position="20"/>
    </location>
</feature>
<name>K0ESY0_NOCB7</name>
<evidence type="ECO:0000313" key="3">
    <source>
        <dbReference type="Proteomes" id="UP000006304"/>
    </source>
</evidence>
<dbReference type="RefSeq" id="WP_014985753.1">
    <property type="nucleotide sequence ID" value="NC_018681.1"/>
</dbReference>
<gene>
    <name evidence="2" type="ORF">O3I_024735</name>
</gene>
<evidence type="ECO:0008006" key="4">
    <source>
        <dbReference type="Google" id="ProtNLM"/>
    </source>
</evidence>
<evidence type="ECO:0000313" key="2">
    <source>
        <dbReference type="EMBL" id="AFU02898.1"/>
    </source>
</evidence>
<feature type="chain" id="PRO_5038432721" description="Lipoprotein" evidence="1">
    <location>
        <begin position="21"/>
        <end position="185"/>
    </location>
</feature>